<feature type="domain" description="Apple" evidence="3">
    <location>
        <begin position="54"/>
        <end position="114"/>
    </location>
</feature>
<feature type="chain" id="PRO_5043876506" description="Apple domain-containing protein" evidence="2">
    <location>
        <begin position="19"/>
        <end position="330"/>
    </location>
</feature>
<dbReference type="AlphaFoldDB" id="A0AAV5WBD6"/>
<comment type="caution">
    <text evidence="4">The sequence shown here is derived from an EMBL/GenBank/DDBJ whole genome shotgun (WGS) entry which is preliminary data.</text>
</comment>
<evidence type="ECO:0000313" key="5">
    <source>
        <dbReference type="Proteomes" id="UP001432322"/>
    </source>
</evidence>
<feature type="compositionally biased region" description="Polar residues" evidence="1">
    <location>
        <begin position="145"/>
        <end position="165"/>
    </location>
</feature>
<evidence type="ECO:0000256" key="1">
    <source>
        <dbReference type="SAM" id="MobiDB-lite"/>
    </source>
</evidence>
<evidence type="ECO:0000256" key="2">
    <source>
        <dbReference type="SAM" id="SignalP"/>
    </source>
</evidence>
<evidence type="ECO:0000259" key="3">
    <source>
        <dbReference type="Pfam" id="PF00024"/>
    </source>
</evidence>
<keyword evidence="5" id="KW-1185">Reference proteome</keyword>
<dbReference type="Gene3D" id="3.50.4.10">
    <property type="entry name" value="Hepatocyte Growth Factor"/>
    <property type="match status" value="1"/>
</dbReference>
<feature type="signal peptide" evidence="2">
    <location>
        <begin position="1"/>
        <end position="18"/>
    </location>
</feature>
<feature type="compositionally biased region" description="Low complexity" evidence="1">
    <location>
        <begin position="175"/>
        <end position="207"/>
    </location>
</feature>
<reference evidence="4" key="1">
    <citation type="submission" date="2023-10" db="EMBL/GenBank/DDBJ databases">
        <title>Genome assembly of Pristionchus species.</title>
        <authorList>
            <person name="Yoshida K."/>
            <person name="Sommer R.J."/>
        </authorList>
    </citation>
    <scope>NUCLEOTIDE SEQUENCE</scope>
    <source>
        <strain evidence="4">RS5133</strain>
    </source>
</reference>
<sequence>MKFRHFLLLSVLLSPVLAEASCKEKEAVNLKTVDYEFGFSFIRIEGVENLHVYETHIAPDAHECGRFCDASPHCLLFKFTKEDKTCDLIDDYDEVAGEHDLYAEQIFKRVMYYDDDIEPTIPEGESCYEKEKFEDKLNKDAPWIDTNSEPSTTPSLPEEQVSTTSERGEETDAHSPSVSVASTVSPPPTVASTIGSSVLSSSPIPSTNGGETDAKTSATSPTLPARTTTSLASTSTNVPQRAGYYYADGSPTSAVFTGAGQRALGTLPGWIKNIQKLHVVVIGAGCSIRISLTNNSIVAVTWKEGTKSTEREVDVKGVAVEVFDATAVCQ</sequence>
<proteinExistence type="predicted"/>
<feature type="compositionally biased region" description="Low complexity" evidence="1">
    <location>
        <begin position="216"/>
        <end position="234"/>
    </location>
</feature>
<organism evidence="4 5">
    <name type="scientific">Pristionchus fissidentatus</name>
    <dbReference type="NCBI Taxonomy" id="1538716"/>
    <lineage>
        <taxon>Eukaryota</taxon>
        <taxon>Metazoa</taxon>
        <taxon>Ecdysozoa</taxon>
        <taxon>Nematoda</taxon>
        <taxon>Chromadorea</taxon>
        <taxon>Rhabditida</taxon>
        <taxon>Rhabditina</taxon>
        <taxon>Diplogasteromorpha</taxon>
        <taxon>Diplogasteroidea</taxon>
        <taxon>Neodiplogasteridae</taxon>
        <taxon>Pristionchus</taxon>
    </lineage>
</organism>
<feature type="region of interest" description="Disordered" evidence="1">
    <location>
        <begin position="138"/>
        <end position="234"/>
    </location>
</feature>
<accession>A0AAV5WBD6</accession>
<dbReference type="EMBL" id="BTSY01000005">
    <property type="protein sequence ID" value="GMT27703.1"/>
    <property type="molecule type" value="Genomic_DNA"/>
</dbReference>
<evidence type="ECO:0000313" key="4">
    <source>
        <dbReference type="EMBL" id="GMT27703.1"/>
    </source>
</evidence>
<protein>
    <recommendedName>
        <fullName evidence="3">Apple domain-containing protein</fullName>
    </recommendedName>
</protein>
<keyword evidence="2" id="KW-0732">Signal</keyword>
<dbReference type="Proteomes" id="UP001432322">
    <property type="component" value="Unassembled WGS sequence"/>
</dbReference>
<name>A0AAV5WBD6_9BILA</name>
<dbReference type="InterPro" id="IPR003609">
    <property type="entry name" value="Pan_app"/>
</dbReference>
<gene>
    <name evidence="4" type="ORF">PFISCL1PPCAC_19000</name>
</gene>
<dbReference type="Pfam" id="PF00024">
    <property type="entry name" value="PAN_1"/>
    <property type="match status" value="1"/>
</dbReference>